<dbReference type="PANTHER" id="PTHR42928:SF3">
    <property type="entry name" value="UPF0065 PROTEIN YFLP"/>
    <property type="match status" value="1"/>
</dbReference>
<proteinExistence type="inferred from homology"/>
<sequence>MKINRRKFMAFAGASAAVLGMPNWALSQSKVVFDNLNIFVPAAPGGGWDGLGRAIEAASKAAGLTNSIQVENVGGAGGMVGLPKFVNEKKGQGNTIMIGGSVMVGAGITNKSPVTIKDVIPIARLTEEAGAIVVPTSGKIKSWNDFTAALKANPKAVSVAGGSAGGTDHQLLGLIIKALGGNAKDAAYVAFQGGGPANAAILGGQVSAGISGYSELEEHINSGKMKIIAVSGNVRIPGVNAPTIKELGLNVVAANWRGIFAAPGVSAEQKNKITDYITKLNTSEPWKKTLVERKWTNVFLTGDAFQKALNEDIKNTESVLKDLGLA</sequence>
<dbReference type="Gene3D" id="3.40.190.10">
    <property type="entry name" value="Periplasmic binding protein-like II"/>
    <property type="match status" value="1"/>
</dbReference>
<feature type="signal peptide" evidence="2">
    <location>
        <begin position="1"/>
        <end position="27"/>
    </location>
</feature>
<evidence type="ECO:0000256" key="1">
    <source>
        <dbReference type="ARBA" id="ARBA00006987"/>
    </source>
</evidence>
<dbReference type="InterPro" id="IPR006311">
    <property type="entry name" value="TAT_signal"/>
</dbReference>
<dbReference type="CDD" id="cd07012">
    <property type="entry name" value="PBP2_Bug_TTT"/>
    <property type="match status" value="1"/>
</dbReference>
<dbReference type="Proteomes" id="UP000572953">
    <property type="component" value="Unassembled WGS sequence"/>
</dbReference>
<dbReference type="Pfam" id="PF03401">
    <property type="entry name" value="TctC"/>
    <property type="match status" value="1"/>
</dbReference>
<keyword evidence="2" id="KW-0732">Signal</keyword>
<name>A0A845S9J5_9PROT</name>
<evidence type="ECO:0000256" key="2">
    <source>
        <dbReference type="SAM" id="SignalP"/>
    </source>
</evidence>
<dbReference type="PIRSF" id="PIRSF017082">
    <property type="entry name" value="YflP"/>
    <property type="match status" value="1"/>
</dbReference>
<gene>
    <name evidence="3" type="ORF">EBV78_03750</name>
</gene>
<dbReference type="PROSITE" id="PS51318">
    <property type="entry name" value="TAT"/>
    <property type="match status" value="1"/>
</dbReference>
<dbReference type="PANTHER" id="PTHR42928">
    <property type="entry name" value="TRICARBOXYLATE-BINDING PROTEIN"/>
    <property type="match status" value="1"/>
</dbReference>
<dbReference type="InterPro" id="IPR042100">
    <property type="entry name" value="Bug_dom1"/>
</dbReference>
<dbReference type="Gene3D" id="3.40.190.150">
    <property type="entry name" value="Bordetella uptake gene, domain 1"/>
    <property type="match status" value="1"/>
</dbReference>
<evidence type="ECO:0000313" key="4">
    <source>
        <dbReference type="Proteomes" id="UP000572953"/>
    </source>
</evidence>
<comment type="similarity">
    <text evidence="1">Belongs to the UPF0065 (bug) family.</text>
</comment>
<dbReference type="SUPFAM" id="SSF53850">
    <property type="entry name" value="Periplasmic binding protein-like II"/>
    <property type="match status" value="1"/>
</dbReference>
<comment type="caution">
    <text evidence="3">The sequence shown here is derived from an EMBL/GenBank/DDBJ whole genome shotgun (WGS) entry which is preliminary data.</text>
</comment>
<protein>
    <submittedName>
        <fullName evidence="3">Tripartite tricarboxylate transporter substrate binding protein</fullName>
    </submittedName>
</protein>
<accession>A0A845S9J5</accession>
<reference evidence="3 4" key="1">
    <citation type="submission" date="2018-10" db="EMBL/GenBank/DDBJ databases">
        <title>Iterative Subtractive Binning of Freshwater Chronoseries Metagenomes Recovers Nearly Complete Genomes from over Four Hundred Novel Species.</title>
        <authorList>
            <person name="Rodriguez-R L.M."/>
            <person name="Tsementzi D."/>
            <person name="Luo C."/>
            <person name="Konstantinidis K.T."/>
        </authorList>
    </citation>
    <scope>NUCLEOTIDE SEQUENCE [LARGE SCALE GENOMIC DNA]</scope>
    <source>
        <strain evidence="3">WB7_2B_003</strain>
    </source>
</reference>
<organism evidence="3 4">
    <name type="scientific">Candidatus Fonsibacter lacus</name>
    <dbReference type="NCBI Taxonomy" id="2576439"/>
    <lineage>
        <taxon>Bacteria</taxon>
        <taxon>Pseudomonadati</taxon>
        <taxon>Pseudomonadota</taxon>
        <taxon>Alphaproteobacteria</taxon>
        <taxon>Candidatus Pelagibacterales</taxon>
        <taxon>Candidatus Pelagibacterales incertae sedis</taxon>
        <taxon>Candidatus Fonsibacter</taxon>
    </lineage>
</organism>
<dbReference type="EMBL" id="RGGN01000149">
    <property type="protein sequence ID" value="NCU63182.1"/>
    <property type="molecule type" value="Genomic_DNA"/>
</dbReference>
<dbReference type="AlphaFoldDB" id="A0A845S9J5"/>
<feature type="chain" id="PRO_5032650656" evidence="2">
    <location>
        <begin position="28"/>
        <end position="326"/>
    </location>
</feature>
<dbReference type="InterPro" id="IPR005064">
    <property type="entry name" value="BUG"/>
</dbReference>
<evidence type="ECO:0000313" key="3">
    <source>
        <dbReference type="EMBL" id="NCU63182.1"/>
    </source>
</evidence>